<keyword evidence="2" id="KW-1185">Reference proteome</keyword>
<gene>
    <name evidence="1" type="ORF">Csa_3G133980</name>
</gene>
<dbReference type="Gramene" id="KGN56798">
    <property type="protein sequence ID" value="KGN56798"/>
    <property type="gene ID" value="Csa_3G133980"/>
</dbReference>
<evidence type="ECO:0000313" key="2">
    <source>
        <dbReference type="Proteomes" id="UP000029981"/>
    </source>
</evidence>
<sequence>MDSPNLGENVTLFTNIEDIGNCDAWWRVESGPSKILEQRERQKWSPQDLPGATLTDMASSLNLWRSTLLLLPSSLPSNIKLNTMHFFISPLPFSTLF</sequence>
<evidence type="ECO:0000313" key="1">
    <source>
        <dbReference type="EMBL" id="KGN56798.1"/>
    </source>
</evidence>
<organism evidence="1 2">
    <name type="scientific">Cucumis sativus</name>
    <name type="common">Cucumber</name>
    <dbReference type="NCBI Taxonomy" id="3659"/>
    <lineage>
        <taxon>Eukaryota</taxon>
        <taxon>Viridiplantae</taxon>
        <taxon>Streptophyta</taxon>
        <taxon>Embryophyta</taxon>
        <taxon>Tracheophyta</taxon>
        <taxon>Spermatophyta</taxon>
        <taxon>Magnoliopsida</taxon>
        <taxon>eudicotyledons</taxon>
        <taxon>Gunneridae</taxon>
        <taxon>Pentapetalae</taxon>
        <taxon>rosids</taxon>
        <taxon>fabids</taxon>
        <taxon>Cucurbitales</taxon>
        <taxon>Cucurbitaceae</taxon>
        <taxon>Benincaseae</taxon>
        <taxon>Cucumis</taxon>
    </lineage>
</organism>
<dbReference type="AlphaFoldDB" id="A0A0A0L4V9"/>
<reference evidence="1 2" key="3">
    <citation type="journal article" date="2010" name="BMC Genomics">
        <title>Transcriptome sequencing and comparative analysis of cucumber flowers with different sex types.</title>
        <authorList>
            <person name="Guo S."/>
            <person name="Zheng Y."/>
            <person name="Joung J.G."/>
            <person name="Liu S."/>
            <person name="Zhang Z."/>
            <person name="Crasta O.R."/>
            <person name="Sobral B.W."/>
            <person name="Xu Y."/>
            <person name="Huang S."/>
            <person name="Fei Z."/>
        </authorList>
    </citation>
    <scope>NUCLEOTIDE SEQUENCE [LARGE SCALE GENOMIC DNA]</scope>
    <source>
        <strain evidence="2">cv. 9930</strain>
    </source>
</reference>
<reference evidence="1 2" key="4">
    <citation type="journal article" date="2011" name="BMC Genomics">
        <title>RNA-Seq improves annotation of protein-coding genes in the cucumber genome.</title>
        <authorList>
            <person name="Li Z."/>
            <person name="Zhang Z."/>
            <person name="Yan P."/>
            <person name="Huang S."/>
            <person name="Fei Z."/>
            <person name="Lin K."/>
        </authorList>
    </citation>
    <scope>NUCLEOTIDE SEQUENCE [LARGE SCALE GENOMIC DNA]</scope>
    <source>
        <strain evidence="2">cv. 9930</strain>
    </source>
</reference>
<proteinExistence type="predicted"/>
<dbReference type="Proteomes" id="UP000029981">
    <property type="component" value="Chromosome 3"/>
</dbReference>
<reference evidence="1 2" key="2">
    <citation type="journal article" date="2009" name="PLoS ONE">
        <title>An integrated genetic and cytogenetic map of the cucumber genome.</title>
        <authorList>
            <person name="Ren Y."/>
            <person name="Zhang Z."/>
            <person name="Liu J."/>
            <person name="Staub J.E."/>
            <person name="Han Y."/>
            <person name="Cheng Z."/>
            <person name="Li X."/>
            <person name="Lu J."/>
            <person name="Miao H."/>
            <person name="Kang H."/>
            <person name="Xie B."/>
            <person name="Gu X."/>
            <person name="Wang X."/>
            <person name="Du Y."/>
            <person name="Jin W."/>
            <person name="Huang S."/>
        </authorList>
    </citation>
    <scope>NUCLEOTIDE SEQUENCE [LARGE SCALE GENOMIC DNA]</scope>
    <source>
        <strain evidence="2">cv. 9930</strain>
    </source>
</reference>
<name>A0A0A0L4V9_CUCSA</name>
<reference evidence="1 2" key="1">
    <citation type="journal article" date="2009" name="Nat. Genet.">
        <title>The genome of the cucumber, Cucumis sativus L.</title>
        <authorList>
            <person name="Huang S."/>
            <person name="Li R."/>
            <person name="Zhang Z."/>
            <person name="Li L."/>
            <person name="Gu X."/>
            <person name="Fan W."/>
            <person name="Lucas W.J."/>
            <person name="Wang X."/>
            <person name="Xie B."/>
            <person name="Ni P."/>
            <person name="Ren Y."/>
            <person name="Zhu H."/>
            <person name="Li J."/>
            <person name="Lin K."/>
            <person name="Jin W."/>
            <person name="Fei Z."/>
            <person name="Li G."/>
            <person name="Staub J."/>
            <person name="Kilian A."/>
            <person name="van der Vossen E.A."/>
            <person name="Wu Y."/>
            <person name="Guo J."/>
            <person name="He J."/>
            <person name="Jia Z."/>
            <person name="Ren Y."/>
            <person name="Tian G."/>
            <person name="Lu Y."/>
            <person name="Ruan J."/>
            <person name="Qian W."/>
            <person name="Wang M."/>
            <person name="Huang Q."/>
            <person name="Li B."/>
            <person name="Xuan Z."/>
            <person name="Cao J."/>
            <person name="Asan"/>
            <person name="Wu Z."/>
            <person name="Zhang J."/>
            <person name="Cai Q."/>
            <person name="Bai Y."/>
            <person name="Zhao B."/>
            <person name="Han Y."/>
            <person name="Li Y."/>
            <person name="Li X."/>
            <person name="Wang S."/>
            <person name="Shi Q."/>
            <person name="Liu S."/>
            <person name="Cho W.K."/>
            <person name="Kim J.Y."/>
            <person name="Xu Y."/>
            <person name="Heller-Uszynska K."/>
            <person name="Miao H."/>
            <person name="Cheng Z."/>
            <person name="Zhang S."/>
            <person name="Wu J."/>
            <person name="Yang Y."/>
            <person name="Kang H."/>
            <person name="Li M."/>
            <person name="Liang H."/>
            <person name="Ren X."/>
            <person name="Shi Z."/>
            <person name="Wen M."/>
            <person name="Jian M."/>
            <person name="Yang H."/>
            <person name="Zhang G."/>
            <person name="Yang Z."/>
            <person name="Chen R."/>
            <person name="Liu S."/>
            <person name="Li J."/>
            <person name="Ma L."/>
            <person name="Liu H."/>
            <person name="Zhou Y."/>
            <person name="Zhao J."/>
            <person name="Fang X."/>
            <person name="Li G."/>
            <person name="Fang L."/>
            <person name="Li Y."/>
            <person name="Liu D."/>
            <person name="Zheng H."/>
            <person name="Zhang Y."/>
            <person name="Qin N."/>
            <person name="Li Z."/>
            <person name="Yang G."/>
            <person name="Yang S."/>
            <person name="Bolund L."/>
            <person name="Kristiansen K."/>
            <person name="Zheng H."/>
            <person name="Li S."/>
            <person name="Zhang X."/>
            <person name="Yang H."/>
            <person name="Wang J."/>
            <person name="Sun R."/>
            <person name="Zhang B."/>
            <person name="Jiang S."/>
            <person name="Wang J."/>
            <person name="Du Y."/>
            <person name="Li S."/>
        </authorList>
    </citation>
    <scope>NUCLEOTIDE SEQUENCE [LARGE SCALE GENOMIC DNA]</scope>
    <source>
        <strain evidence="2">cv. 9930</strain>
    </source>
</reference>
<accession>A0A0A0L4V9</accession>
<protein>
    <submittedName>
        <fullName evidence="1">Uncharacterized protein</fullName>
    </submittedName>
</protein>
<dbReference type="EMBL" id="CM002924">
    <property type="protein sequence ID" value="KGN56798.1"/>
    <property type="molecule type" value="Genomic_DNA"/>
</dbReference>